<evidence type="ECO:0000313" key="4">
    <source>
        <dbReference type="Proteomes" id="UP000321039"/>
    </source>
</evidence>
<dbReference type="RefSeq" id="WP_148070042.1">
    <property type="nucleotide sequence ID" value="NZ_VRZA01000008.1"/>
</dbReference>
<dbReference type="PIRSF" id="PIRSF000103">
    <property type="entry name" value="HIBADH"/>
    <property type="match status" value="1"/>
</dbReference>
<dbReference type="SUPFAM" id="SSF51735">
    <property type="entry name" value="NAD(P)-binding Rossmann-fold domains"/>
    <property type="match status" value="1"/>
</dbReference>
<dbReference type="InterPro" id="IPR051265">
    <property type="entry name" value="HIBADH-related_NP60_sf"/>
</dbReference>
<proteinExistence type="predicted"/>
<dbReference type="InterPro" id="IPR013328">
    <property type="entry name" value="6PGD_dom2"/>
</dbReference>
<keyword evidence="4" id="KW-1185">Reference proteome</keyword>
<evidence type="ECO:0000313" key="3">
    <source>
        <dbReference type="EMBL" id="TXS90324.1"/>
    </source>
</evidence>
<keyword evidence="1" id="KW-0560">Oxidoreductase</keyword>
<dbReference type="Proteomes" id="UP000321039">
    <property type="component" value="Unassembled WGS sequence"/>
</dbReference>
<protein>
    <submittedName>
        <fullName evidence="3">NAD(P)-dependent oxidoreductase</fullName>
    </submittedName>
</protein>
<dbReference type="SUPFAM" id="SSF48179">
    <property type="entry name" value="6-phosphogluconate dehydrogenase C-terminal domain-like"/>
    <property type="match status" value="1"/>
</dbReference>
<evidence type="ECO:0000256" key="1">
    <source>
        <dbReference type="ARBA" id="ARBA00023002"/>
    </source>
</evidence>
<comment type="caution">
    <text evidence="3">The sequence shown here is derived from an EMBL/GenBank/DDBJ whole genome shotgun (WGS) entry which is preliminary data.</text>
</comment>
<reference evidence="3 4" key="1">
    <citation type="submission" date="2019-08" db="EMBL/GenBank/DDBJ databases">
        <title>Parahaliea maris sp. nov., isolated from the surface seawater.</title>
        <authorList>
            <person name="Liu Y."/>
        </authorList>
    </citation>
    <scope>NUCLEOTIDE SEQUENCE [LARGE SCALE GENOMIC DNA]</scope>
    <source>
        <strain evidence="3 4">HSLHS9</strain>
    </source>
</reference>
<evidence type="ECO:0000259" key="2">
    <source>
        <dbReference type="Pfam" id="PF03446"/>
    </source>
</evidence>
<dbReference type="InterPro" id="IPR006115">
    <property type="entry name" value="6PGDH_NADP-bd"/>
</dbReference>
<accession>A0A5C8ZR93</accession>
<name>A0A5C8ZR93_9GAMM</name>
<feature type="domain" description="6-phosphogluconate dehydrogenase NADP-binding" evidence="2">
    <location>
        <begin position="7"/>
        <end position="163"/>
    </location>
</feature>
<dbReference type="EMBL" id="VRZA01000008">
    <property type="protein sequence ID" value="TXS90324.1"/>
    <property type="molecule type" value="Genomic_DNA"/>
</dbReference>
<dbReference type="InterPro" id="IPR008927">
    <property type="entry name" value="6-PGluconate_DH-like_C_sf"/>
</dbReference>
<dbReference type="InterPro" id="IPR015815">
    <property type="entry name" value="HIBADH-related"/>
</dbReference>
<organism evidence="3 4">
    <name type="scientific">Parahaliea maris</name>
    <dbReference type="NCBI Taxonomy" id="2716870"/>
    <lineage>
        <taxon>Bacteria</taxon>
        <taxon>Pseudomonadati</taxon>
        <taxon>Pseudomonadota</taxon>
        <taxon>Gammaproteobacteria</taxon>
        <taxon>Cellvibrionales</taxon>
        <taxon>Halieaceae</taxon>
        <taxon>Parahaliea</taxon>
    </lineage>
</organism>
<dbReference type="PANTHER" id="PTHR43580:SF2">
    <property type="entry name" value="CYTOKINE-LIKE NUCLEAR FACTOR N-PAC"/>
    <property type="match status" value="1"/>
</dbReference>
<dbReference type="GO" id="GO:0016491">
    <property type="term" value="F:oxidoreductase activity"/>
    <property type="evidence" value="ECO:0007669"/>
    <property type="project" value="UniProtKB-KW"/>
</dbReference>
<dbReference type="AlphaFoldDB" id="A0A5C8ZR93"/>
<dbReference type="Gene3D" id="3.40.50.720">
    <property type="entry name" value="NAD(P)-binding Rossmann-like Domain"/>
    <property type="match status" value="1"/>
</dbReference>
<dbReference type="InterPro" id="IPR036291">
    <property type="entry name" value="NAD(P)-bd_dom_sf"/>
</dbReference>
<dbReference type="Pfam" id="PF03446">
    <property type="entry name" value="NAD_binding_2"/>
    <property type="match status" value="1"/>
</dbReference>
<dbReference type="GO" id="GO:0050661">
    <property type="term" value="F:NADP binding"/>
    <property type="evidence" value="ECO:0007669"/>
    <property type="project" value="InterPro"/>
</dbReference>
<sequence length="292" mass="31283">MGNGMEVVVIGAGAMGSAITQRLIALGYSVTVFNRTVERCDHLRKYGAAIANDIEGALSASNTVVLALYDGNAIESTLLADNTRELIVGHQFLNIAQTTPDEIIELSGNFANAGARLSEVEMIAYPEHILDGVGDMVLAGPAEDQEQWTRLLDDIGSQVHWVGEIGNASRAEMAFWLPFAFQTIAIAYTVAAFDSEGLPPALPNKVLSANPVLNISGADSAVPAMQKHSYGTDQWSIDNMVTSLKVAIRYAKERGLSTGVFESILEVYECAAQQGLGDKDHAAVREALTRSR</sequence>
<dbReference type="PANTHER" id="PTHR43580">
    <property type="entry name" value="OXIDOREDUCTASE GLYR1-RELATED"/>
    <property type="match status" value="1"/>
</dbReference>
<gene>
    <name evidence="3" type="ORF">FV139_18895</name>
</gene>
<dbReference type="Gene3D" id="1.10.1040.10">
    <property type="entry name" value="N-(1-d-carboxylethyl)-l-norvaline Dehydrogenase, domain 2"/>
    <property type="match status" value="1"/>
</dbReference>